<dbReference type="EMBL" id="JABANO010019239">
    <property type="protein sequence ID" value="KAF4730501.1"/>
    <property type="molecule type" value="Genomic_DNA"/>
</dbReference>
<reference evidence="2 3" key="1">
    <citation type="submission" date="2020-04" db="EMBL/GenBank/DDBJ databases">
        <title>Perkinsus olseni comparative genomics.</title>
        <authorList>
            <person name="Bogema D.R."/>
        </authorList>
    </citation>
    <scope>NUCLEOTIDE SEQUENCE [LARGE SCALE GENOMIC DNA]</scope>
    <source>
        <strain evidence="2 3">ATCC PRA-207</strain>
    </source>
</reference>
<organism evidence="2 3">
    <name type="scientific">Perkinsus olseni</name>
    <name type="common">Perkinsus atlanticus</name>
    <dbReference type="NCBI Taxonomy" id="32597"/>
    <lineage>
        <taxon>Eukaryota</taxon>
        <taxon>Sar</taxon>
        <taxon>Alveolata</taxon>
        <taxon>Perkinsozoa</taxon>
        <taxon>Perkinsea</taxon>
        <taxon>Perkinsida</taxon>
        <taxon>Perkinsidae</taxon>
        <taxon>Perkinsus</taxon>
    </lineage>
</organism>
<proteinExistence type="predicted"/>
<comment type="caution">
    <text evidence="2">The sequence shown here is derived from an EMBL/GenBank/DDBJ whole genome shotgun (WGS) entry which is preliminary data.</text>
</comment>
<name>A0A7J6SCP1_PEROL</name>
<feature type="region of interest" description="Disordered" evidence="1">
    <location>
        <begin position="30"/>
        <end position="99"/>
    </location>
</feature>
<protein>
    <submittedName>
        <fullName evidence="2">Uncharacterized protein</fullName>
    </submittedName>
</protein>
<evidence type="ECO:0000313" key="2">
    <source>
        <dbReference type="EMBL" id="KAF4730501.1"/>
    </source>
</evidence>
<sequence>MSMYHLPVSRLLLLPLDINRVHKGSTQIVENLPGEPDAAGSPDHLNDALESGPSQGGDGSGPDAQPTSMHRERTVRLNGGSNEDLRGNEEPQGIEVATDNNIVPRRLAARQPTLQYVAIVLVDKHNTAYRISVFLLL</sequence>
<keyword evidence="3" id="KW-1185">Reference proteome</keyword>
<evidence type="ECO:0000256" key="1">
    <source>
        <dbReference type="SAM" id="MobiDB-lite"/>
    </source>
</evidence>
<gene>
    <name evidence="2" type="ORF">FOZ63_002024</name>
</gene>
<dbReference type="Proteomes" id="UP000553632">
    <property type="component" value="Unassembled WGS sequence"/>
</dbReference>
<feature type="non-terminal residue" evidence="2">
    <location>
        <position position="1"/>
    </location>
</feature>
<accession>A0A7J6SCP1</accession>
<dbReference type="AlphaFoldDB" id="A0A7J6SCP1"/>
<evidence type="ECO:0000313" key="3">
    <source>
        <dbReference type="Proteomes" id="UP000553632"/>
    </source>
</evidence>